<dbReference type="PATRIC" id="fig|279113.10.peg.4943"/>
<dbReference type="Proteomes" id="UP000074914">
    <property type="component" value="Chromosome"/>
</dbReference>
<dbReference type="STRING" id="279113.CPter91_5168"/>
<dbReference type="KEGG" id="cpra:CPter91_5168"/>
<protein>
    <recommendedName>
        <fullName evidence="5">Antitoxin of toxin-antitoxin stability system</fullName>
    </recommendedName>
</protein>
<evidence type="ECO:0000313" key="3">
    <source>
        <dbReference type="Proteomes" id="UP000074561"/>
    </source>
</evidence>
<evidence type="ECO:0008006" key="5">
    <source>
        <dbReference type="Google" id="ProtNLM"/>
    </source>
</evidence>
<gene>
    <name evidence="2" type="ORF">CPter291_4976</name>
    <name evidence="1" type="ORF">CPter91_5168</name>
</gene>
<organism evidence="1 3">
    <name type="scientific">Collimonas pratensis</name>
    <dbReference type="NCBI Taxonomy" id="279113"/>
    <lineage>
        <taxon>Bacteria</taxon>
        <taxon>Pseudomonadati</taxon>
        <taxon>Pseudomonadota</taxon>
        <taxon>Betaproteobacteria</taxon>
        <taxon>Burkholderiales</taxon>
        <taxon>Oxalobacteraceae</taxon>
        <taxon>Collimonas</taxon>
    </lineage>
</organism>
<sequence length="97" mass="11113">MTKEAVFTMKIESELRDRFMAEAAAAHRPASQIVREFMRDFVQRQTEAREYDAFLQRKVEAARADIQAGRSRSNDEVEASFAQRRMALLDKAGESKG</sequence>
<accession>A0A127QBT8</accession>
<evidence type="ECO:0000313" key="2">
    <source>
        <dbReference type="EMBL" id="AMP17189.1"/>
    </source>
</evidence>
<dbReference type="RefSeq" id="WP_061945065.1">
    <property type="nucleotide sequence ID" value="NZ_CP013234.1"/>
</dbReference>
<dbReference type="AlphaFoldDB" id="A0A127QBT8"/>
<proteinExistence type="predicted"/>
<evidence type="ECO:0000313" key="1">
    <source>
        <dbReference type="EMBL" id="AMP07456.1"/>
    </source>
</evidence>
<dbReference type="EMBL" id="CP013234">
    <property type="protein sequence ID" value="AMP07456.1"/>
    <property type="molecule type" value="Genomic_DNA"/>
</dbReference>
<dbReference type="Proteomes" id="UP000074561">
    <property type="component" value="Chromosome"/>
</dbReference>
<keyword evidence="4" id="KW-1185">Reference proteome</keyword>
<dbReference type="Gene3D" id="6.20.450.20">
    <property type="match status" value="1"/>
</dbReference>
<name>A0A127QBT8_9BURK</name>
<dbReference type="OrthoDB" id="5124853at2"/>
<reference evidence="3 4" key="1">
    <citation type="submission" date="2015-11" db="EMBL/GenBank/DDBJ databases">
        <title>Exploring the genomic traits of fungus-feeding bacterial genus Collimonas.</title>
        <authorList>
            <person name="Song C."/>
            <person name="Schmidt R."/>
            <person name="de Jager V."/>
            <person name="Krzyzanowska D."/>
            <person name="Jongedijk E."/>
            <person name="Cankar K."/>
            <person name="Beekwilder J."/>
            <person name="van Veen A."/>
            <person name="de Boer W."/>
            <person name="van Veen J.A."/>
            <person name="Garbeva P."/>
        </authorList>
    </citation>
    <scope>NUCLEOTIDE SEQUENCE [LARGE SCALE GENOMIC DNA]</scope>
    <source>
        <strain evidence="2 4">Ter291</strain>
        <strain evidence="1 3">Ter91</strain>
    </source>
</reference>
<evidence type="ECO:0000313" key="4">
    <source>
        <dbReference type="Proteomes" id="UP000074914"/>
    </source>
</evidence>
<dbReference type="EMBL" id="CP013236">
    <property type="protein sequence ID" value="AMP17189.1"/>
    <property type="molecule type" value="Genomic_DNA"/>
</dbReference>